<dbReference type="AlphaFoldDB" id="E3CYF6"/>
<dbReference type="Gene3D" id="2.30.40.10">
    <property type="entry name" value="Urease, subunit C, domain 1"/>
    <property type="match status" value="1"/>
</dbReference>
<reference evidence="2 3" key="1">
    <citation type="journal article" date="2010" name="Stand. Genomic Sci.">
        <title>Non-contiguous finished genome sequence of Aminomonas paucivorans type strain (GLU-3).</title>
        <authorList>
            <person name="Pitluck S."/>
            <person name="Yasawong M."/>
            <person name="Held B."/>
            <person name="Lapidus A."/>
            <person name="Nolan M."/>
            <person name="Copeland A."/>
            <person name="Lucas S."/>
            <person name="Del Rio T.G."/>
            <person name="Tice H."/>
            <person name="Cheng J.F."/>
            <person name="Chertkov O."/>
            <person name="Goodwin L."/>
            <person name="Tapia R."/>
            <person name="Han C."/>
            <person name="Liolios K."/>
            <person name="Ivanova N."/>
            <person name="Mavromatis K."/>
            <person name="Ovchinnikova G."/>
            <person name="Pati A."/>
            <person name="Chen A."/>
            <person name="Palaniappan K."/>
            <person name="Land M."/>
            <person name="Hauser L."/>
            <person name="Chang Y.J."/>
            <person name="Jeffries C.D."/>
            <person name="Pukall R."/>
            <person name="Spring S."/>
            <person name="Rohde M."/>
            <person name="Sikorski J."/>
            <person name="Goker M."/>
            <person name="Woyke T."/>
            <person name="Bristow J."/>
            <person name="Eisen J.A."/>
            <person name="Markowitz V."/>
            <person name="Hugenholtz P."/>
            <person name="Kyrpides N.C."/>
            <person name="Klenk H.P."/>
        </authorList>
    </citation>
    <scope>NUCLEOTIDE SEQUENCE [LARGE SCALE GENOMIC DNA]</scope>
    <source>
        <strain evidence="2 3">DSM 12260</strain>
    </source>
</reference>
<organism evidence="2 3">
    <name type="scientific">Aminomonas paucivorans DSM 12260</name>
    <dbReference type="NCBI Taxonomy" id="584708"/>
    <lineage>
        <taxon>Bacteria</taxon>
        <taxon>Thermotogati</taxon>
        <taxon>Synergistota</taxon>
        <taxon>Synergistia</taxon>
        <taxon>Synergistales</taxon>
        <taxon>Synergistaceae</taxon>
        <taxon>Aminomonas</taxon>
    </lineage>
</organism>
<dbReference type="PaxDb" id="584708-Apau_2127"/>
<dbReference type="eggNOG" id="COG1574">
    <property type="taxonomic scope" value="Bacteria"/>
</dbReference>
<dbReference type="Gene3D" id="3.20.20.140">
    <property type="entry name" value="Metal-dependent hydrolases"/>
    <property type="match status" value="1"/>
</dbReference>
<accession>E3CYF6</accession>
<dbReference type="STRING" id="584708.Apau_2127"/>
<feature type="domain" description="Amidohydrolase 3" evidence="1">
    <location>
        <begin position="67"/>
        <end position="528"/>
    </location>
</feature>
<dbReference type="CDD" id="cd01300">
    <property type="entry name" value="YtcJ_like"/>
    <property type="match status" value="1"/>
</dbReference>
<dbReference type="Pfam" id="PF07969">
    <property type="entry name" value="Amidohydro_3"/>
    <property type="match status" value="1"/>
</dbReference>
<evidence type="ECO:0000259" key="1">
    <source>
        <dbReference type="Pfam" id="PF07969"/>
    </source>
</evidence>
<proteinExistence type="predicted"/>
<protein>
    <submittedName>
        <fullName evidence="2">Amidohydrolase 3</fullName>
    </submittedName>
</protein>
<dbReference type="PANTHER" id="PTHR22642:SF2">
    <property type="entry name" value="PROTEIN LONG AFTER FAR-RED 3"/>
    <property type="match status" value="1"/>
</dbReference>
<dbReference type="SUPFAM" id="SSF51338">
    <property type="entry name" value="Composite domain of metallo-dependent hydrolases"/>
    <property type="match status" value="1"/>
</dbReference>
<dbReference type="Proteomes" id="UP000005096">
    <property type="component" value="Chromosome"/>
</dbReference>
<keyword evidence="3" id="KW-1185">Reference proteome</keyword>
<evidence type="ECO:0000313" key="3">
    <source>
        <dbReference type="Proteomes" id="UP000005096"/>
    </source>
</evidence>
<keyword evidence="2" id="KW-0378">Hydrolase</keyword>
<dbReference type="RefSeq" id="WP_006301779.1">
    <property type="nucleotide sequence ID" value="NZ_CM001022.1"/>
</dbReference>
<dbReference type="HOGENOM" id="CLU_009942_3_1_0"/>
<dbReference type="InterPro" id="IPR013108">
    <property type="entry name" value="Amidohydro_3"/>
</dbReference>
<dbReference type="InterPro" id="IPR032466">
    <property type="entry name" value="Metal_Hydrolase"/>
</dbReference>
<gene>
    <name evidence="2" type="ORF">Apau_2127</name>
</gene>
<dbReference type="InterPro" id="IPR011059">
    <property type="entry name" value="Metal-dep_hydrolase_composite"/>
</dbReference>
<dbReference type="GO" id="GO:0016810">
    <property type="term" value="F:hydrolase activity, acting on carbon-nitrogen (but not peptide) bonds"/>
    <property type="evidence" value="ECO:0007669"/>
    <property type="project" value="InterPro"/>
</dbReference>
<dbReference type="Gene3D" id="3.10.310.70">
    <property type="match status" value="1"/>
</dbReference>
<dbReference type="OrthoDB" id="9767366at2"/>
<dbReference type="EMBL" id="CM001022">
    <property type="protein sequence ID" value="EFQ24538.1"/>
    <property type="molecule type" value="Genomic_DNA"/>
</dbReference>
<dbReference type="SUPFAM" id="SSF51556">
    <property type="entry name" value="Metallo-dependent hydrolases"/>
    <property type="match status" value="1"/>
</dbReference>
<evidence type="ECO:0000313" key="2">
    <source>
        <dbReference type="EMBL" id="EFQ24538.1"/>
    </source>
</evidence>
<dbReference type="InterPro" id="IPR033932">
    <property type="entry name" value="YtcJ-like"/>
</dbReference>
<dbReference type="PANTHER" id="PTHR22642">
    <property type="entry name" value="IMIDAZOLONEPROPIONASE"/>
    <property type="match status" value="1"/>
</dbReference>
<sequence length="531" mass="58094">MTNQNRCSVPGFDEPPHPVLIRGGRCWIAEAGRPPRFAEALLLREGRIAAVGSDEEVRSHPSAAGAEVVELQGQTVLPGLTDAHAHALYTAQNRNTLDLSDCASLEEALGRIRRAAESAPRDHWIHGTGFNEASWPESRVPTRQDLDPLGISQPVLLTRSCVHVRVGNGEALRQAGLPHGPEATGVLKENDAGPLVHAYNRWVRESGAEEQALEEQLLAWASCGVTEIHTCGAEDVGVSENLLAYQKLRSRGHLPLRVLLYSDQEPSLGMASGFGDPWLRYGGFKFFLDGSLGGRTAALSAPYADDPATCGQLCWEDAPLFKQARELHARGIQLQVHTIGDAALDQMIRLLEDLRRAGPHPLGFRHRVNHAMFCRDDQMERLAELDPVLDIQPAFVPSDLPMLEDRVGRDRLPWSYRWADFVRRGFVVTGSSDSPVEPFSPFRGLWAALTRTTLPGLPEGGFQPQQKLTLDEALGLFTHGPAEAAGERRGRLIPGWAADVAVCDRDLFSSSPEEIRGARASALFVGGHRIL</sequence>
<name>E3CYF6_9BACT</name>